<name>A0A3G3JWB0_9BACL</name>
<dbReference type="Gene3D" id="3.90.70.10">
    <property type="entry name" value="Cysteine proteinases"/>
    <property type="match status" value="1"/>
</dbReference>
<dbReference type="EMBL" id="CP033433">
    <property type="protein sequence ID" value="AYQ72518.1"/>
    <property type="molecule type" value="Genomic_DNA"/>
</dbReference>
<organism evidence="2 3">
    <name type="scientific">Cohnella candidum</name>
    <dbReference type="NCBI Taxonomy" id="2674991"/>
    <lineage>
        <taxon>Bacteria</taxon>
        <taxon>Bacillati</taxon>
        <taxon>Bacillota</taxon>
        <taxon>Bacilli</taxon>
        <taxon>Bacillales</taxon>
        <taxon>Paenibacillaceae</taxon>
        <taxon>Cohnella</taxon>
    </lineage>
</organism>
<gene>
    <name evidence="2" type="ORF">EAV92_08015</name>
</gene>
<feature type="domain" description="Peptidase C39-like" evidence="1">
    <location>
        <begin position="19"/>
        <end position="139"/>
    </location>
</feature>
<keyword evidence="3" id="KW-1185">Reference proteome</keyword>
<sequence length="257" mass="28218">MNLVYYSQEDLRWKNQMYSNIRDSNQTIGLTGCGPTSFAMVYSSFTGKSLLPPEAAKYSVDHGFRTSENGTSWALFPSIAKSYGLSCAATGSLNAVKKALSDGALVIASMSAGGHFTRGGHFIVLTGAHDGLIDVMDPNPDNDNYKHDGMIAEGVKNDGRVSGKESVFQSEARQYWIFTYRNEEDEPMNDAERKAFEELGKRVAQLEADKKTPAPDWFLNEFGSADLGGIIEDPHGTTDFWRGLAVVIRAARQGKLR</sequence>
<reference evidence="2 3" key="1">
    <citation type="submission" date="2018-10" db="EMBL/GenBank/DDBJ databases">
        <title>Genome Sequence of Cohnella sp.</title>
        <authorList>
            <person name="Srinivasan S."/>
            <person name="Kim M.K."/>
        </authorList>
    </citation>
    <scope>NUCLEOTIDE SEQUENCE [LARGE SCALE GENOMIC DNA]</scope>
    <source>
        <strain evidence="2 3">18JY8-7</strain>
    </source>
</reference>
<dbReference type="RefSeq" id="WP_123040578.1">
    <property type="nucleotide sequence ID" value="NZ_CP033433.1"/>
</dbReference>
<dbReference type="AlphaFoldDB" id="A0A3G3JWB0"/>
<proteinExistence type="predicted"/>
<protein>
    <recommendedName>
        <fullName evidence="1">Peptidase C39-like domain-containing protein</fullName>
    </recommendedName>
</protein>
<evidence type="ECO:0000313" key="2">
    <source>
        <dbReference type="EMBL" id="AYQ72518.1"/>
    </source>
</evidence>
<dbReference type="Pfam" id="PF13529">
    <property type="entry name" value="Peptidase_C39_2"/>
    <property type="match status" value="1"/>
</dbReference>
<dbReference type="KEGG" id="coh:EAV92_08015"/>
<evidence type="ECO:0000259" key="1">
    <source>
        <dbReference type="Pfam" id="PF13529"/>
    </source>
</evidence>
<dbReference type="Proteomes" id="UP000269097">
    <property type="component" value="Chromosome"/>
</dbReference>
<dbReference type="InterPro" id="IPR039564">
    <property type="entry name" value="Peptidase_C39-like"/>
</dbReference>
<accession>A0A3G3JWB0</accession>
<evidence type="ECO:0000313" key="3">
    <source>
        <dbReference type="Proteomes" id="UP000269097"/>
    </source>
</evidence>